<dbReference type="KEGG" id="gso:PH603_14655"/>
<dbReference type="Proteomes" id="UP001217500">
    <property type="component" value="Chromosome"/>
</dbReference>
<dbReference type="InterPro" id="IPR001466">
    <property type="entry name" value="Beta-lactam-related"/>
</dbReference>
<feature type="signal peptide" evidence="1">
    <location>
        <begin position="1"/>
        <end position="19"/>
    </location>
</feature>
<dbReference type="GO" id="GO:0016787">
    <property type="term" value="F:hydrolase activity"/>
    <property type="evidence" value="ECO:0007669"/>
    <property type="project" value="UniProtKB-KW"/>
</dbReference>
<dbReference type="Gene3D" id="3.40.710.10">
    <property type="entry name" value="DD-peptidase/beta-lactamase superfamily"/>
    <property type="match status" value="1"/>
</dbReference>
<evidence type="ECO:0000313" key="3">
    <source>
        <dbReference type="EMBL" id="WCL53778.1"/>
    </source>
</evidence>
<dbReference type="EMBL" id="CP116805">
    <property type="protein sequence ID" value="WCL53778.1"/>
    <property type="molecule type" value="Genomic_DNA"/>
</dbReference>
<dbReference type="Pfam" id="PF00144">
    <property type="entry name" value="Beta-lactamase"/>
    <property type="match status" value="1"/>
</dbReference>
<accession>A0AAE9XUG4</accession>
<sequence length="412" mass="44771">MRAALLGGLSLAVANTAAALPLGEAINRFQGQFSDEMRQTGAPGAAWVIVEGDRVAGMGTWGIKAQGSPDRVTENTVFRLASVSKTFAASLTTILVNEGRISLDAPVAGYVPAFQTKYASTKSALTLRDVLSHQTGYVHNAYDGMIEGGRTLDQILPYFGTLKPNCKPGTCYGYQNVLFSIVEPVVEKSTGNPYENLIRDRLFTPLGMNTASVGYEGYLQSPDKASPHVLVAKRTYRKTRVKETYYHFNPAAGVNASITDMSKWLSAQLGKRPDVLPDGSIGMMTKKEVRTLREMSKRRWRPYLTNAHYGLGWRIYDFGDDTLVYHFGAVEGFRALVAYSKSRNVGISILTNGGSNEIDELNVAFWAALQANEVADATPIPVQQKAVVKVAAAAPAKSRFPAVLPKAKPARP</sequence>
<dbReference type="AlphaFoldDB" id="A0AAE9XUG4"/>
<keyword evidence="4" id="KW-1185">Reference proteome</keyword>
<dbReference type="SUPFAM" id="SSF56601">
    <property type="entry name" value="beta-lactamase/transpeptidase-like"/>
    <property type="match status" value="1"/>
</dbReference>
<gene>
    <name evidence="3" type="ORF">PH603_14655</name>
</gene>
<feature type="domain" description="Beta-lactamase-related" evidence="2">
    <location>
        <begin position="33"/>
        <end position="357"/>
    </location>
</feature>
<dbReference type="InterPro" id="IPR012338">
    <property type="entry name" value="Beta-lactam/transpept-like"/>
</dbReference>
<evidence type="ECO:0000259" key="2">
    <source>
        <dbReference type="Pfam" id="PF00144"/>
    </source>
</evidence>
<evidence type="ECO:0000256" key="1">
    <source>
        <dbReference type="SAM" id="SignalP"/>
    </source>
</evidence>
<dbReference type="PANTHER" id="PTHR46825">
    <property type="entry name" value="D-ALANYL-D-ALANINE-CARBOXYPEPTIDASE/ENDOPEPTIDASE AMPH"/>
    <property type="match status" value="1"/>
</dbReference>
<dbReference type="RefSeq" id="WP_289503370.1">
    <property type="nucleotide sequence ID" value="NZ_CP116805.1"/>
</dbReference>
<dbReference type="InterPro" id="IPR050491">
    <property type="entry name" value="AmpC-like"/>
</dbReference>
<feature type="chain" id="PRO_5042244311" evidence="1">
    <location>
        <begin position="20"/>
        <end position="412"/>
    </location>
</feature>
<keyword evidence="1" id="KW-0732">Signal</keyword>
<name>A0AAE9XUG4_9PROT</name>
<evidence type="ECO:0000313" key="4">
    <source>
        <dbReference type="Proteomes" id="UP001217500"/>
    </source>
</evidence>
<keyword evidence="3" id="KW-0378">Hydrolase</keyword>
<protein>
    <submittedName>
        <fullName evidence="3">Serine hydrolase</fullName>
    </submittedName>
</protein>
<dbReference type="PANTHER" id="PTHR46825:SF15">
    <property type="entry name" value="BETA-LACTAMASE-RELATED DOMAIN-CONTAINING PROTEIN"/>
    <property type="match status" value="1"/>
</dbReference>
<reference evidence="3" key="1">
    <citation type="submission" date="2023-01" db="EMBL/GenBank/DDBJ databases">
        <title>The genome sequence of Kordiimonadaceae bacterium 6D33.</title>
        <authorList>
            <person name="Liu Y."/>
        </authorList>
    </citation>
    <scope>NUCLEOTIDE SEQUENCE</scope>
    <source>
        <strain evidence="3">6D33</strain>
    </source>
</reference>
<proteinExistence type="predicted"/>
<organism evidence="3 4">
    <name type="scientific">Gimibacter soli</name>
    <dbReference type="NCBI Taxonomy" id="3024400"/>
    <lineage>
        <taxon>Bacteria</taxon>
        <taxon>Pseudomonadati</taxon>
        <taxon>Pseudomonadota</taxon>
        <taxon>Alphaproteobacteria</taxon>
        <taxon>Kordiimonadales</taxon>
        <taxon>Temperatibacteraceae</taxon>
        <taxon>Gimibacter</taxon>
    </lineage>
</organism>